<protein>
    <submittedName>
        <fullName evidence="1">DUF4390 domain-containing protein</fullName>
    </submittedName>
</protein>
<keyword evidence="2" id="KW-1185">Reference proteome</keyword>
<name>A0A401G0V6_9BACT</name>
<evidence type="ECO:0000313" key="1">
    <source>
        <dbReference type="EMBL" id="GBC62854.1"/>
    </source>
</evidence>
<reference evidence="2" key="1">
    <citation type="submission" date="2017-11" db="EMBL/GenBank/DDBJ databases">
        <authorList>
            <person name="Watanabe M."/>
            <person name="Kojima H."/>
        </authorList>
    </citation>
    <scope>NUCLEOTIDE SEQUENCE [LARGE SCALE GENOMIC DNA]</scope>
    <source>
        <strain evidence="2">Tokyo 01</strain>
    </source>
</reference>
<dbReference type="AlphaFoldDB" id="A0A401G0V6"/>
<organism evidence="1 2">
    <name type="scientific">Desulfonema ishimotonii</name>
    <dbReference type="NCBI Taxonomy" id="45657"/>
    <lineage>
        <taxon>Bacteria</taxon>
        <taxon>Pseudomonadati</taxon>
        <taxon>Thermodesulfobacteriota</taxon>
        <taxon>Desulfobacteria</taxon>
        <taxon>Desulfobacterales</taxon>
        <taxon>Desulfococcaceae</taxon>
        <taxon>Desulfonema</taxon>
    </lineage>
</organism>
<proteinExistence type="predicted"/>
<dbReference type="Proteomes" id="UP000288096">
    <property type="component" value="Unassembled WGS sequence"/>
</dbReference>
<dbReference type="Pfam" id="PF14334">
    <property type="entry name" value="DUF4390"/>
    <property type="match status" value="1"/>
</dbReference>
<dbReference type="InterPro" id="IPR025500">
    <property type="entry name" value="DUF4390"/>
</dbReference>
<comment type="caution">
    <text evidence="1">The sequence shown here is derived from an EMBL/GenBank/DDBJ whole genome shotgun (WGS) entry which is preliminary data.</text>
</comment>
<dbReference type="EMBL" id="BEXT01000001">
    <property type="protein sequence ID" value="GBC62854.1"/>
    <property type="molecule type" value="Genomic_DNA"/>
</dbReference>
<sequence>MSVLRRNIFILIFCLLCFDPEPGFAKGARLADIIVTNSRDTLVVYLKLEGGFSRKIQEAVFSGVPTTFSFFITLEEGRTFWTDRVLAETVLHHTIKYNSLKKAFTVTRSWDSGPPVLVRSFEAARKLMTEVDGLRLIPLSRLTRGRRYTVSAKAKLSKITLPFYLRYLLIMASQWEFETDWHTIDLTY</sequence>
<accession>A0A401G0V6</accession>
<gene>
    <name evidence="1" type="ORF">DENIS_3838</name>
</gene>
<dbReference type="RefSeq" id="WP_124329994.1">
    <property type="nucleotide sequence ID" value="NZ_BEXT01000001.1"/>
</dbReference>
<reference evidence="2" key="2">
    <citation type="submission" date="2019-01" db="EMBL/GenBank/DDBJ databases">
        <title>Genome sequence of Desulfonema ishimotonii strain Tokyo 01.</title>
        <authorList>
            <person name="Fukui M."/>
        </authorList>
    </citation>
    <scope>NUCLEOTIDE SEQUENCE [LARGE SCALE GENOMIC DNA]</scope>
    <source>
        <strain evidence="2">Tokyo 01</strain>
    </source>
</reference>
<evidence type="ECO:0000313" key="2">
    <source>
        <dbReference type="Proteomes" id="UP000288096"/>
    </source>
</evidence>
<dbReference type="OrthoDB" id="5431158at2"/>